<dbReference type="InterPro" id="IPR027277">
    <property type="entry name" value="NadC/ModD"/>
</dbReference>
<sequence>MPKSFAPIADSDWPAINRAIDAALEEDIGPGDVTTLWTVREEARARADVIAKAEGVIAGLGVAARVFQRVDARIVFTPHAADGDRVVPRDRVAEVAGPARGILTAERTALNFLQRLSGIATATADCVALVEGTGAKILDTRKTAPGLRPLDKYAVRAGGGVNHRVGLFDMALIKDNHIEAADGIASAVRRVRSGVARENKVLKIEVEVKDLDELREALACRVERIMFDNMDIETMREAVRVARASSDCPEIEASGGVTLETLRAVAETGVDFISIGALTHSVKALDISLMFR</sequence>
<comment type="subunit">
    <text evidence="4">Hexamer formed by 3 homodimers.</text>
</comment>
<comment type="function">
    <text evidence="1">Involved in the catabolism of quinolinic acid (QA).</text>
</comment>
<comment type="similarity">
    <text evidence="3 12">Belongs to the NadC/ModD family.</text>
</comment>
<dbReference type="InterPro" id="IPR013785">
    <property type="entry name" value="Aldolase_TIM"/>
</dbReference>
<dbReference type="NCBIfam" id="TIGR00078">
    <property type="entry name" value="nadC"/>
    <property type="match status" value="1"/>
</dbReference>
<proteinExistence type="inferred from homology"/>
<evidence type="ECO:0000256" key="2">
    <source>
        <dbReference type="ARBA" id="ARBA00004893"/>
    </source>
</evidence>
<feature type="domain" description="Quinolinate phosphoribosyl transferase N-terminal" evidence="15">
    <location>
        <begin position="32"/>
        <end position="117"/>
    </location>
</feature>
<keyword evidence="8 12" id="KW-0808">Transferase</keyword>
<dbReference type="UniPathway" id="UPA00253">
    <property type="reaction ID" value="UER00331"/>
</dbReference>
<dbReference type="Pfam" id="PF02749">
    <property type="entry name" value="QRPTase_N"/>
    <property type="match status" value="1"/>
</dbReference>
<reference evidence="16 17" key="1">
    <citation type="journal article" date="2016" name="Nat. Commun.">
        <title>Thousands of microbial genomes shed light on interconnected biogeochemical processes in an aquifer system.</title>
        <authorList>
            <person name="Anantharaman K."/>
            <person name="Brown C.T."/>
            <person name="Hug L.A."/>
            <person name="Sharon I."/>
            <person name="Castelle C.J."/>
            <person name="Probst A.J."/>
            <person name="Thomas B.C."/>
            <person name="Singh A."/>
            <person name="Wilkins M.J."/>
            <person name="Karaoz U."/>
            <person name="Brodie E.L."/>
            <person name="Williams K.H."/>
            <person name="Hubbard S.S."/>
            <person name="Banfield J.F."/>
        </authorList>
    </citation>
    <scope>NUCLEOTIDE SEQUENCE [LARGE SCALE GENOMIC DNA]</scope>
    <source>
        <strain evidence="17">RIFCSPLOWO2_12_FULL_64_10</strain>
    </source>
</reference>
<dbReference type="InterPro" id="IPR002638">
    <property type="entry name" value="Quinolinate_PRibosylTrfase_C"/>
</dbReference>
<dbReference type="CDD" id="cd01572">
    <property type="entry name" value="QPRTase"/>
    <property type="match status" value="1"/>
</dbReference>
<dbReference type="AlphaFoldDB" id="A0A1F6D762"/>
<evidence type="ECO:0000256" key="6">
    <source>
        <dbReference type="ARBA" id="ARBA00022642"/>
    </source>
</evidence>
<dbReference type="GO" id="GO:0005737">
    <property type="term" value="C:cytoplasm"/>
    <property type="evidence" value="ECO:0007669"/>
    <property type="project" value="TreeGrafter"/>
</dbReference>
<dbReference type="PIRSF" id="PIRSF006250">
    <property type="entry name" value="NadC_ModD"/>
    <property type="match status" value="1"/>
</dbReference>
<evidence type="ECO:0000256" key="8">
    <source>
        <dbReference type="ARBA" id="ARBA00022679"/>
    </source>
</evidence>
<dbReference type="Proteomes" id="UP000178606">
    <property type="component" value="Unassembled WGS sequence"/>
</dbReference>
<keyword evidence="7 12" id="KW-0328">Glycosyltransferase</keyword>
<dbReference type="EC" id="2.4.2.19" evidence="5"/>
<dbReference type="InterPro" id="IPR037128">
    <property type="entry name" value="Quinolinate_PRibosylTase_N_sf"/>
</dbReference>
<dbReference type="Pfam" id="PF01729">
    <property type="entry name" value="QRPTase_C"/>
    <property type="match status" value="1"/>
</dbReference>
<dbReference type="GO" id="GO:0009435">
    <property type="term" value="P:NAD+ biosynthetic process"/>
    <property type="evidence" value="ECO:0007669"/>
    <property type="project" value="UniProtKB-UniPathway"/>
</dbReference>
<dbReference type="Gene3D" id="3.20.20.70">
    <property type="entry name" value="Aldolase class I"/>
    <property type="match status" value="1"/>
</dbReference>
<evidence type="ECO:0000256" key="11">
    <source>
        <dbReference type="ARBA" id="ARBA00069173"/>
    </source>
</evidence>
<feature type="domain" description="Quinolinate phosphoribosyl transferase C-terminal" evidence="14">
    <location>
        <begin position="119"/>
        <end position="289"/>
    </location>
</feature>
<dbReference type="SUPFAM" id="SSF51690">
    <property type="entry name" value="Nicotinate/Quinolinate PRTase C-terminal domain-like"/>
    <property type="match status" value="1"/>
</dbReference>
<evidence type="ECO:0000256" key="13">
    <source>
        <dbReference type="PIRSR" id="PIRSR006250-1"/>
    </source>
</evidence>
<dbReference type="EMBL" id="MFKF01000002">
    <property type="protein sequence ID" value="OGG57273.1"/>
    <property type="molecule type" value="Genomic_DNA"/>
</dbReference>
<dbReference type="SUPFAM" id="SSF54675">
    <property type="entry name" value="Nicotinate/Quinolinate PRTase N-terminal domain-like"/>
    <property type="match status" value="1"/>
</dbReference>
<evidence type="ECO:0000259" key="15">
    <source>
        <dbReference type="Pfam" id="PF02749"/>
    </source>
</evidence>
<evidence type="ECO:0000256" key="10">
    <source>
        <dbReference type="ARBA" id="ARBA00047445"/>
    </source>
</evidence>
<keyword evidence="6" id="KW-0662">Pyridine nucleotide biosynthesis</keyword>
<evidence type="ECO:0000256" key="9">
    <source>
        <dbReference type="ARBA" id="ARBA00033102"/>
    </source>
</evidence>
<evidence type="ECO:0000256" key="7">
    <source>
        <dbReference type="ARBA" id="ARBA00022676"/>
    </source>
</evidence>
<feature type="binding site" evidence="13">
    <location>
        <begin position="275"/>
        <end position="277"/>
    </location>
    <ligand>
        <name>substrate</name>
    </ligand>
</feature>
<dbReference type="InterPro" id="IPR022412">
    <property type="entry name" value="Quinolinate_PRibosylTrfase_N"/>
</dbReference>
<dbReference type="PANTHER" id="PTHR32179">
    <property type="entry name" value="NICOTINATE-NUCLEOTIDE PYROPHOSPHORYLASE [CARBOXYLATING]"/>
    <property type="match status" value="1"/>
</dbReference>
<feature type="binding site" evidence="13">
    <location>
        <begin position="140"/>
        <end position="142"/>
    </location>
    <ligand>
        <name>substrate</name>
    </ligand>
</feature>
<accession>A0A1F6D762</accession>
<evidence type="ECO:0000313" key="17">
    <source>
        <dbReference type="Proteomes" id="UP000178606"/>
    </source>
</evidence>
<protein>
    <recommendedName>
        <fullName evidence="11">Probable nicotinate-nucleotide pyrophosphorylase [carboxylating]</fullName>
        <ecNumber evidence="5">2.4.2.19</ecNumber>
    </recommendedName>
    <alternativeName>
        <fullName evidence="9">Quinolinate phosphoribosyltransferase [decarboxylating]</fullName>
    </alternativeName>
</protein>
<evidence type="ECO:0000256" key="3">
    <source>
        <dbReference type="ARBA" id="ARBA00009400"/>
    </source>
</evidence>
<dbReference type="FunFam" id="3.20.20.70:FF:000030">
    <property type="entry name" value="Nicotinate-nucleotide pyrophosphorylase, carboxylating"/>
    <property type="match status" value="1"/>
</dbReference>
<evidence type="ECO:0000256" key="12">
    <source>
        <dbReference type="PIRNR" id="PIRNR006250"/>
    </source>
</evidence>
<feature type="binding site" evidence="13">
    <location>
        <position position="174"/>
    </location>
    <ligand>
        <name>substrate</name>
    </ligand>
</feature>
<comment type="caution">
    <text evidence="16">The sequence shown here is derived from an EMBL/GenBank/DDBJ whole genome shotgun (WGS) entry which is preliminary data.</text>
</comment>
<dbReference type="FunFam" id="3.90.1170.20:FF:000001">
    <property type="entry name" value="Nicotinate-nucleotide diphosphorylase (Carboxylating)"/>
    <property type="match status" value="1"/>
</dbReference>
<feature type="binding site" evidence="13">
    <location>
        <position position="164"/>
    </location>
    <ligand>
        <name>substrate</name>
    </ligand>
</feature>
<evidence type="ECO:0000259" key="14">
    <source>
        <dbReference type="Pfam" id="PF01729"/>
    </source>
</evidence>
<feature type="binding site" evidence="13">
    <location>
        <position position="228"/>
    </location>
    <ligand>
        <name>substrate</name>
    </ligand>
</feature>
<organism evidence="16 17">
    <name type="scientific">Handelsmanbacteria sp. (strain RIFCSPLOWO2_12_FULL_64_10)</name>
    <dbReference type="NCBI Taxonomy" id="1817868"/>
    <lineage>
        <taxon>Bacteria</taxon>
        <taxon>Candidatus Handelsmaniibacteriota</taxon>
    </lineage>
</organism>
<dbReference type="InterPro" id="IPR036068">
    <property type="entry name" value="Nicotinate_pribotase-like_C"/>
</dbReference>
<name>A0A1F6D762_HANXR</name>
<dbReference type="PANTHER" id="PTHR32179:SF3">
    <property type="entry name" value="NICOTINATE-NUCLEOTIDE PYROPHOSPHORYLASE [CARBOXYLATING]"/>
    <property type="match status" value="1"/>
</dbReference>
<evidence type="ECO:0000313" key="16">
    <source>
        <dbReference type="EMBL" id="OGG57273.1"/>
    </source>
</evidence>
<feature type="binding site" evidence="13">
    <location>
        <position position="107"/>
    </location>
    <ligand>
        <name>substrate</name>
    </ligand>
</feature>
<dbReference type="InterPro" id="IPR004393">
    <property type="entry name" value="NadC"/>
</dbReference>
<evidence type="ECO:0000256" key="1">
    <source>
        <dbReference type="ARBA" id="ARBA00003237"/>
    </source>
</evidence>
<dbReference type="GO" id="GO:0004514">
    <property type="term" value="F:nicotinate-nucleotide diphosphorylase (carboxylating) activity"/>
    <property type="evidence" value="ECO:0007669"/>
    <property type="project" value="UniProtKB-EC"/>
</dbReference>
<comment type="pathway">
    <text evidence="2">Cofactor biosynthesis; NAD(+) biosynthesis; nicotinate D-ribonucleotide from quinolinate: step 1/1.</text>
</comment>
<evidence type="ECO:0000256" key="4">
    <source>
        <dbReference type="ARBA" id="ARBA00011218"/>
    </source>
</evidence>
<feature type="binding site" evidence="13">
    <location>
        <begin position="254"/>
        <end position="256"/>
    </location>
    <ligand>
        <name>substrate</name>
    </ligand>
</feature>
<dbReference type="Gene3D" id="3.90.1170.20">
    <property type="entry name" value="Quinolinate phosphoribosyl transferase, N-terminal domain"/>
    <property type="match status" value="1"/>
</dbReference>
<comment type="catalytic activity">
    <reaction evidence="10">
        <text>nicotinate beta-D-ribonucleotide + CO2 + diphosphate = quinolinate + 5-phospho-alpha-D-ribose 1-diphosphate + 2 H(+)</text>
        <dbReference type="Rhea" id="RHEA:12733"/>
        <dbReference type="ChEBI" id="CHEBI:15378"/>
        <dbReference type="ChEBI" id="CHEBI:16526"/>
        <dbReference type="ChEBI" id="CHEBI:29959"/>
        <dbReference type="ChEBI" id="CHEBI:33019"/>
        <dbReference type="ChEBI" id="CHEBI:57502"/>
        <dbReference type="ChEBI" id="CHEBI:58017"/>
        <dbReference type="EC" id="2.4.2.19"/>
    </reaction>
</comment>
<dbReference type="GO" id="GO:0034213">
    <property type="term" value="P:quinolinate catabolic process"/>
    <property type="evidence" value="ECO:0007669"/>
    <property type="project" value="TreeGrafter"/>
</dbReference>
<evidence type="ECO:0000256" key="5">
    <source>
        <dbReference type="ARBA" id="ARBA00011944"/>
    </source>
</evidence>
<feature type="binding site" evidence="13">
    <location>
        <position position="207"/>
    </location>
    <ligand>
        <name>substrate</name>
    </ligand>
</feature>
<gene>
    <name evidence="16" type="ORF">A3F84_02115</name>
</gene>